<dbReference type="GO" id="GO:0008477">
    <property type="term" value="F:purine nucleosidase activity"/>
    <property type="evidence" value="ECO:0007669"/>
    <property type="project" value="TreeGrafter"/>
</dbReference>
<evidence type="ECO:0000256" key="1">
    <source>
        <dbReference type="ARBA" id="ARBA00022801"/>
    </source>
</evidence>
<feature type="domain" description="Inosine/uridine-preferring nucleoside hydrolase" evidence="3">
    <location>
        <begin position="4"/>
        <end position="291"/>
    </location>
</feature>
<name>E3H7F5_ILYPC</name>
<dbReference type="HOGENOM" id="CLU_036838_2_0_0"/>
<proteinExistence type="predicted"/>
<dbReference type="InterPro" id="IPR015910">
    <property type="entry name" value="I/U_nuclsd_hydro_CS"/>
</dbReference>
<dbReference type="eggNOG" id="COG1957">
    <property type="taxonomic scope" value="Bacteria"/>
</dbReference>
<dbReference type="Gene3D" id="3.90.245.10">
    <property type="entry name" value="Ribonucleoside hydrolase-like"/>
    <property type="match status" value="1"/>
</dbReference>
<protein>
    <submittedName>
        <fullName evidence="4">Inosine/uridine-preferring nucleoside hydrolase</fullName>
    </submittedName>
</protein>
<dbReference type="CDD" id="cd02651">
    <property type="entry name" value="nuc_hydro_IU_UC_XIUA"/>
    <property type="match status" value="1"/>
</dbReference>
<evidence type="ECO:0000313" key="4">
    <source>
        <dbReference type="EMBL" id="ADO82851.1"/>
    </source>
</evidence>
<dbReference type="InterPro" id="IPR036452">
    <property type="entry name" value="Ribo_hydro-like"/>
</dbReference>
<dbReference type="STRING" id="572544.Ilyop_1070"/>
<dbReference type="InterPro" id="IPR023186">
    <property type="entry name" value="IUNH"/>
</dbReference>
<keyword evidence="2" id="KW-0326">Glycosidase</keyword>
<dbReference type="Pfam" id="PF01156">
    <property type="entry name" value="IU_nuc_hydro"/>
    <property type="match status" value="1"/>
</dbReference>
<dbReference type="EMBL" id="CP002281">
    <property type="protein sequence ID" value="ADO82851.1"/>
    <property type="molecule type" value="Genomic_DNA"/>
</dbReference>
<dbReference type="GO" id="GO:0006152">
    <property type="term" value="P:purine nucleoside catabolic process"/>
    <property type="evidence" value="ECO:0007669"/>
    <property type="project" value="TreeGrafter"/>
</dbReference>
<evidence type="ECO:0000313" key="5">
    <source>
        <dbReference type="Proteomes" id="UP000006875"/>
    </source>
</evidence>
<sequence length="303" mass="33311">MKKIILDCDTGLDDAVAIINAVADKEIKLMGITTVAGNVNLEYTTRNTLDILYSIGEEGIGVYKGEKKPLARELHTAEDFHGKSGIGDLVLKRSPADIKSIHAAEYMAKTISDNPGDIIIAAVGPLTNVALLLTKYPEIKKDIKEINVMGGSLCGGNATQFAEFNIYADPEAAEIVFSSEVPLTMVGLDATMKAKFQKKDLDFLREEKNSRSSMTVKIFDSMFRIRDSQGKDFVVFHDSIALIASLKNELFTFENHPIMISTDSKTRGETRVHEKGQKIKVAVGFDSEGFKNYMKDIFGNSEG</sequence>
<dbReference type="Proteomes" id="UP000006875">
    <property type="component" value="Chromosome"/>
</dbReference>
<dbReference type="PANTHER" id="PTHR12304:SF4">
    <property type="entry name" value="URIDINE NUCLEOSIDASE"/>
    <property type="match status" value="1"/>
</dbReference>
<dbReference type="PANTHER" id="PTHR12304">
    <property type="entry name" value="INOSINE-URIDINE PREFERRING NUCLEOSIDE HYDROLASE"/>
    <property type="match status" value="1"/>
</dbReference>
<evidence type="ECO:0000259" key="3">
    <source>
        <dbReference type="Pfam" id="PF01156"/>
    </source>
</evidence>
<dbReference type="RefSeq" id="WP_013387519.1">
    <property type="nucleotide sequence ID" value="NC_014632.1"/>
</dbReference>
<dbReference type="SUPFAM" id="SSF53590">
    <property type="entry name" value="Nucleoside hydrolase"/>
    <property type="match status" value="1"/>
</dbReference>
<dbReference type="GO" id="GO:0045437">
    <property type="term" value="F:uridine nucleosidase activity"/>
    <property type="evidence" value="ECO:0007669"/>
    <property type="project" value="UniProtKB-ARBA"/>
</dbReference>
<organism evidence="4 5">
    <name type="scientific">Ilyobacter polytropus (strain ATCC 51220 / DSM 2926 / LMG 16218 / CuHBu1)</name>
    <dbReference type="NCBI Taxonomy" id="572544"/>
    <lineage>
        <taxon>Bacteria</taxon>
        <taxon>Fusobacteriati</taxon>
        <taxon>Fusobacteriota</taxon>
        <taxon>Fusobacteriia</taxon>
        <taxon>Fusobacteriales</taxon>
        <taxon>Fusobacteriaceae</taxon>
        <taxon>Ilyobacter</taxon>
    </lineage>
</organism>
<dbReference type="AlphaFoldDB" id="E3H7F5"/>
<dbReference type="GO" id="GO:0005829">
    <property type="term" value="C:cytosol"/>
    <property type="evidence" value="ECO:0007669"/>
    <property type="project" value="TreeGrafter"/>
</dbReference>
<dbReference type="KEGG" id="ipo:Ilyop_1070"/>
<reference evidence="4 5" key="1">
    <citation type="journal article" date="2010" name="Stand. Genomic Sci.">
        <title>Complete genome sequence of Ilyobacter polytropus type strain (CuHbu1).</title>
        <authorList>
            <person name="Sikorski J."/>
            <person name="Chertkov O."/>
            <person name="Lapidus A."/>
            <person name="Nolan M."/>
            <person name="Lucas S."/>
            <person name="Del Rio T.G."/>
            <person name="Tice H."/>
            <person name="Cheng J.F."/>
            <person name="Tapia R."/>
            <person name="Han C."/>
            <person name="Goodwin L."/>
            <person name="Pitluck S."/>
            <person name="Liolios K."/>
            <person name="Ivanova N."/>
            <person name="Mavromatis K."/>
            <person name="Mikhailova N."/>
            <person name="Pati A."/>
            <person name="Chen A."/>
            <person name="Palaniappan K."/>
            <person name="Land M."/>
            <person name="Hauser L."/>
            <person name="Chang Y.J."/>
            <person name="Jeffries C.D."/>
            <person name="Brambilla E."/>
            <person name="Yasawong M."/>
            <person name="Rohde M."/>
            <person name="Pukall R."/>
            <person name="Spring S."/>
            <person name="Goker M."/>
            <person name="Woyke T."/>
            <person name="Bristow J."/>
            <person name="Eisen J.A."/>
            <person name="Markowitz V."/>
            <person name="Hugenholtz P."/>
            <person name="Kyrpides N.C."/>
            <person name="Klenk H.P."/>
        </authorList>
    </citation>
    <scope>NUCLEOTIDE SEQUENCE [LARGE SCALE GENOMIC DNA]</scope>
    <source>
        <strain evidence="5">ATCC 51220 / DSM 2926 / LMG 16218 / CuHBu1</strain>
    </source>
</reference>
<keyword evidence="5" id="KW-1185">Reference proteome</keyword>
<dbReference type="InterPro" id="IPR001910">
    <property type="entry name" value="Inosine/uridine_hydrolase_dom"/>
</dbReference>
<dbReference type="OrthoDB" id="9797882at2"/>
<gene>
    <name evidence="4" type="ordered locus">Ilyop_1070</name>
</gene>
<keyword evidence="1 4" id="KW-0378">Hydrolase</keyword>
<evidence type="ECO:0000256" key="2">
    <source>
        <dbReference type="ARBA" id="ARBA00023295"/>
    </source>
</evidence>
<dbReference type="PROSITE" id="PS01247">
    <property type="entry name" value="IUNH"/>
    <property type="match status" value="1"/>
</dbReference>
<accession>E3H7F5</accession>